<dbReference type="EC" id="6.3.1.20" evidence="3"/>
<dbReference type="Pfam" id="PF10437">
    <property type="entry name" value="Lip_prot_lig_C"/>
    <property type="match status" value="1"/>
</dbReference>
<dbReference type="UniPathway" id="UPA00537">
    <property type="reaction ID" value="UER00594"/>
</dbReference>
<comment type="catalytic activity">
    <reaction evidence="7">
        <text>L-lysyl-[lipoyl-carrier protein] + (R)-lipoate + ATP = N(6)-[(R)-lipoyl]-L-lysyl-[lipoyl-carrier protein] + AMP + diphosphate + H(+)</text>
        <dbReference type="Rhea" id="RHEA:49288"/>
        <dbReference type="Rhea" id="RHEA-COMP:10500"/>
        <dbReference type="Rhea" id="RHEA-COMP:10502"/>
        <dbReference type="ChEBI" id="CHEBI:15378"/>
        <dbReference type="ChEBI" id="CHEBI:29969"/>
        <dbReference type="ChEBI" id="CHEBI:30616"/>
        <dbReference type="ChEBI" id="CHEBI:33019"/>
        <dbReference type="ChEBI" id="CHEBI:83088"/>
        <dbReference type="ChEBI" id="CHEBI:83099"/>
        <dbReference type="ChEBI" id="CHEBI:456215"/>
        <dbReference type="EC" id="6.3.1.20"/>
    </reaction>
</comment>
<comment type="caution">
    <text evidence="9">The sequence shown here is derived from an EMBL/GenBank/DDBJ whole genome shotgun (WGS) entry which is preliminary data.</text>
</comment>
<dbReference type="GO" id="GO:0005737">
    <property type="term" value="C:cytoplasm"/>
    <property type="evidence" value="ECO:0007669"/>
    <property type="project" value="TreeGrafter"/>
</dbReference>
<dbReference type="Pfam" id="PF21948">
    <property type="entry name" value="LplA-B_cat"/>
    <property type="match status" value="1"/>
</dbReference>
<keyword evidence="10" id="KW-1185">Reference proteome</keyword>
<dbReference type="GO" id="GO:0016979">
    <property type="term" value="F:lipoate-protein ligase activity"/>
    <property type="evidence" value="ECO:0007669"/>
    <property type="project" value="UniProtKB-EC"/>
</dbReference>
<protein>
    <recommendedName>
        <fullName evidence="3">lipoate--protein ligase</fullName>
        <ecNumber evidence="3">6.3.1.20</ecNumber>
    </recommendedName>
</protein>
<dbReference type="GO" id="GO:0009249">
    <property type="term" value="P:protein lipoylation"/>
    <property type="evidence" value="ECO:0007669"/>
    <property type="project" value="InterPro"/>
</dbReference>
<dbReference type="PANTHER" id="PTHR12561">
    <property type="entry name" value="LIPOATE-PROTEIN LIGASE"/>
    <property type="match status" value="1"/>
</dbReference>
<keyword evidence="6" id="KW-0067">ATP-binding</keyword>
<dbReference type="NCBIfam" id="TIGR00545">
    <property type="entry name" value="lipoyltrans"/>
    <property type="match status" value="1"/>
</dbReference>
<dbReference type="Gene3D" id="3.30.930.10">
    <property type="entry name" value="Bira Bifunctional Protein, Domain 2"/>
    <property type="match status" value="1"/>
</dbReference>
<proteinExistence type="predicted"/>
<dbReference type="PANTHER" id="PTHR12561:SF3">
    <property type="entry name" value="LIPOYLTRANSFERASE 1, MITOCHONDRIAL"/>
    <property type="match status" value="1"/>
</dbReference>
<dbReference type="GO" id="GO:0017118">
    <property type="term" value="F:lipoyltransferase activity"/>
    <property type="evidence" value="ECO:0007669"/>
    <property type="project" value="TreeGrafter"/>
</dbReference>
<dbReference type="InterPro" id="IPR019491">
    <property type="entry name" value="Lipoate_protein_ligase_C"/>
</dbReference>
<gene>
    <name evidence="9" type="ORF">C6B37_01155</name>
</gene>
<reference evidence="9 10" key="1">
    <citation type="submission" date="2018-02" db="EMBL/GenBank/DDBJ databases">
        <title>Metagenomics reveals mixed infection of spiroplasma and phytoplasma in chicory.</title>
        <authorList>
            <person name="Polano C."/>
            <person name="Moruzzi S."/>
            <person name="Ermacora P."/>
            <person name="Ferrini F."/>
            <person name="Martini M."/>
            <person name="Firrao G."/>
        </authorList>
    </citation>
    <scope>NUCLEOTIDE SEQUENCE [LARGE SCALE GENOMIC DNA]</scope>
    <source>
        <strain evidence="9 10">ChiP</strain>
    </source>
</reference>
<evidence type="ECO:0000256" key="1">
    <source>
        <dbReference type="ARBA" id="ARBA00005085"/>
    </source>
</evidence>
<dbReference type="SUPFAM" id="SSF55681">
    <property type="entry name" value="Class II aaRS and biotin synthetases"/>
    <property type="match status" value="1"/>
</dbReference>
<evidence type="ECO:0000256" key="5">
    <source>
        <dbReference type="ARBA" id="ARBA00022741"/>
    </source>
</evidence>
<dbReference type="SUPFAM" id="SSF82649">
    <property type="entry name" value="SufE/NifU"/>
    <property type="match status" value="1"/>
</dbReference>
<dbReference type="PROSITE" id="PS51733">
    <property type="entry name" value="BPL_LPL_CATALYTIC"/>
    <property type="match status" value="1"/>
</dbReference>
<dbReference type="GO" id="GO:0005524">
    <property type="term" value="F:ATP binding"/>
    <property type="evidence" value="ECO:0007669"/>
    <property type="project" value="UniProtKB-KW"/>
</dbReference>
<sequence length="334" mass="39407">MILIKYNNRSKDLKPYFYFALEKYISEKLLKNDEAFFFLWQIKGVVFGKNQIIENEINLDFVKKNNINFFRRPTGGGCVYNDPQTPLFSIIAPYKDKHFNFRKYLGKIIEAFQQLGIKLEFSGRNDILFNGKKVSGNSFIKNKNSVIIHGTILYDCDIYTMVRCITPSNEKLVSKGISSVTSRVTNLKEYLNGMSQTQLMRFLENYLTNKTYVLNETENNQVEEMSQVYASPEWLYFQQPAYSKKLKQKFEWGILEILLFLKQGKIEKMILNGDFFHKEDNLESFTSYFKDVWYNKENLQKILNRVNINDYILNANNKDFLNLLETGILFRSEE</sequence>
<evidence type="ECO:0000256" key="2">
    <source>
        <dbReference type="ARBA" id="ARBA00005124"/>
    </source>
</evidence>
<dbReference type="Proteomes" id="UP000238672">
    <property type="component" value="Unassembled WGS sequence"/>
</dbReference>
<evidence type="ECO:0000256" key="4">
    <source>
        <dbReference type="ARBA" id="ARBA00022598"/>
    </source>
</evidence>
<comment type="pathway">
    <text evidence="1">Protein modification; protein lipoylation via exogenous pathway; protein N(6)-(lipoyl)lysine from lipoate: step 2/2.</text>
</comment>
<comment type="pathway">
    <text evidence="2">Protein modification; protein lipoylation via exogenous pathway; protein N(6)-(lipoyl)lysine from lipoate: step 1/2.</text>
</comment>
<dbReference type="InterPro" id="IPR004143">
    <property type="entry name" value="BPL_LPL_catalytic"/>
</dbReference>
<evidence type="ECO:0000256" key="6">
    <source>
        <dbReference type="ARBA" id="ARBA00022840"/>
    </source>
</evidence>
<accession>A0A2S8NUU6</accession>
<organism evidence="9 10">
    <name type="scientific">Candidatus Phytoplasma phoenicium</name>
    <dbReference type="NCBI Taxonomy" id="198422"/>
    <lineage>
        <taxon>Bacteria</taxon>
        <taxon>Bacillati</taxon>
        <taxon>Mycoplasmatota</taxon>
        <taxon>Mollicutes</taxon>
        <taxon>Acholeplasmatales</taxon>
        <taxon>Acholeplasmataceae</taxon>
        <taxon>Candidatus Phytoplasma</taxon>
        <taxon>16SrIX (Pigeon pea witches'-broom group)</taxon>
    </lineage>
</organism>
<dbReference type="CDD" id="cd16443">
    <property type="entry name" value="LplA"/>
    <property type="match status" value="1"/>
</dbReference>
<dbReference type="AlphaFoldDB" id="A0A2S8NUU6"/>
<evidence type="ECO:0000259" key="8">
    <source>
        <dbReference type="PROSITE" id="PS51733"/>
    </source>
</evidence>
<feature type="domain" description="BPL/LPL catalytic" evidence="8">
    <location>
        <begin position="29"/>
        <end position="206"/>
    </location>
</feature>
<evidence type="ECO:0000313" key="9">
    <source>
        <dbReference type="EMBL" id="PQP79777.1"/>
    </source>
</evidence>
<evidence type="ECO:0000313" key="10">
    <source>
        <dbReference type="Proteomes" id="UP000238672"/>
    </source>
</evidence>
<dbReference type="EMBL" id="PUUG01000024">
    <property type="protein sequence ID" value="PQP79777.1"/>
    <property type="molecule type" value="Genomic_DNA"/>
</dbReference>
<name>A0A2S8NUU6_9MOLU</name>
<dbReference type="InterPro" id="IPR004562">
    <property type="entry name" value="LipoylTrfase_LipoateP_Ligase"/>
</dbReference>
<dbReference type="Gene3D" id="3.30.390.50">
    <property type="entry name" value="CO dehydrogenase flavoprotein, C-terminal domain"/>
    <property type="match status" value="1"/>
</dbReference>
<dbReference type="InterPro" id="IPR045864">
    <property type="entry name" value="aa-tRNA-synth_II/BPL/LPL"/>
</dbReference>
<feature type="non-terminal residue" evidence="9">
    <location>
        <position position="334"/>
    </location>
</feature>
<keyword evidence="4 9" id="KW-0436">Ligase</keyword>
<evidence type="ECO:0000256" key="7">
    <source>
        <dbReference type="ARBA" id="ARBA00048037"/>
    </source>
</evidence>
<keyword evidence="5" id="KW-0547">Nucleotide-binding</keyword>
<evidence type="ECO:0000256" key="3">
    <source>
        <dbReference type="ARBA" id="ARBA00012367"/>
    </source>
</evidence>